<feature type="region of interest" description="Disordered" evidence="1">
    <location>
        <begin position="156"/>
        <end position="181"/>
    </location>
</feature>
<feature type="compositionally biased region" description="Gly residues" evidence="1">
    <location>
        <begin position="33"/>
        <end position="49"/>
    </location>
</feature>
<evidence type="ECO:0008006" key="3">
    <source>
        <dbReference type="Google" id="ProtNLM"/>
    </source>
</evidence>
<reference evidence="2" key="1">
    <citation type="submission" date="2015-05" db="EMBL/GenBank/DDBJ databases">
        <authorList>
            <person name="Machado G.E."/>
            <person name="Matsumoto C.K."/>
            <person name="Rabello M.S."/>
            <person name="Almeida L.G.P."/>
            <person name="Leao S.C."/>
        </authorList>
    </citation>
    <scope>NUCLEOTIDE SEQUENCE</scope>
    <source>
        <strain evidence="2">88Br</strain>
        <plasmid evidence="2">pMA100</plasmid>
    </source>
</reference>
<feature type="region of interest" description="Disordered" evidence="1">
    <location>
        <begin position="21"/>
        <end position="49"/>
    </location>
</feature>
<accession>A0A187NF11</accession>
<name>A0A187NF11_MYCAV</name>
<dbReference type="RefSeq" id="WP_254183994.1">
    <property type="nucleotide sequence ID" value="NZ_KR997898.1"/>
</dbReference>
<dbReference type="AlphaFoldDB" id="A0A187NF11"/>
<evidence type="ECO:0000313" key="2">
    <source>
        <dbReference type="EMBL" id="AKT73073.1"/>
    </source>
</evidence>
<dbReference type="EMBL" id="KR997898">
    <property type="protein sequence ID" value="AKT73073.1"/>
    <property type="molecule type" value="Genomic_DNA"/>
</dbReference>
<proteinExistence type="predicted"/>
<geneLocation type="plasmid" evidence="2">
    <name>pMA100</name>
</geneLocation>
<organism evidence="2">
    <name type="scientific">Mycobacterium avium subsp. hominissuis</name>
    <dbReference type="NCBI Taxonomy" id="439334"/>
    <lineage>
        <taxon>Bacteria</taxon>
        <taxon>Bacillati</taxon>
        <taxon>Actinomycetota</taxon>
        <taxon>Actinomycetes</taxon>
        <taxon>Mycobacteriales</taxon>
        <taxon>Mycobacteriaceae</taxon>
        <taxon>Mycobacterium</taxon>
        <taxon>Mycobacterium avium complex (MAC)</taxon>
    </lineage>
</organism>
<sequence length="324" mass="33268">MSIAAFVAGVGRILTRAHDLYPSSGEGESLPTSGGGSVPASPGGAGGLQVGVTRAAGSYQQARTTAGGLDQELQGAAEQGAAIGTQGRVGSGMILDQARAVAASTQTLGSSPAGARLIMATMDQHLAAMQGQLQATKAQNQAVTATLRETAAGYQTLSNGAKDSPPAVPLDSSGKWKPGDKRHMPYGAGVGGMGPPNYPGSPPWVDIYDRTKDPAEVPHYFVRSDEIPGYRQLPPGALGPPTMADPHGNPDPFIELGPNSGVWVPQSAFPGAKFYPPGSSELPPYGWEEYVPGSGIFVWHGDLIPEPYKPYGPAGPPTIPQGGH</sequence>
<evidence type="ECO:0000256" key="1">
    <source>
        <dbReference type="SAM" id="MobiDB-lite"/>
    </source>
</evidence>
<keyword evidence="2" id="KW-0614">Plasmid</keyword>
<gene>
    <name evidence="2" type="ORF">MASH_00088</name>
</gene>
<protein>
    <recommendedName>
        <fullName evidence="3">DUF4226 domain-containing protein</fullName>
    </recommendedName>
</protein>